<evidence type="ECO:0000313" key="2">
    <source>
        <dbReference type="Proteomes" id="UP000237061"/>
    </source>
</evidence>
<reference evidence="1 2" key="1">
    <citation type="submission" date="2018-01" db="EMBL/GenBank/DDBJ databases">
        <title>Arthrobacter sp. nov., from glaciers in China.</title>
        <authorList>
            <person name="Liu Q."/>
            <person name="Xin Y.-H."/>
        </authorList>
    </citation>
    <scope>NUCLEOTIDE SEQUENCE [LARGE SCALE GENOMIC DNA]</scope>
    <source>
        <strain evidence="1 2">HLT2-12-2</strain>
    </source>
</reference>
<keyword evidence="2" id="KW-1185">Reference proteome</keyword>
<name>A0A2S4A1J3_ARTGL</name>
<dbReference type="EMBL" id="PPXC01000001">
    <property type="protein sequence ID" value="POH75366.1"/>
    <property type="molecule type" value="Genomic_DNA"/>
</dbReference>
<gene>
    <name evidence="1" type="ORF">CVS27_01835</name>
</gene>
<accession>A0A2S4A1J3</accession>
<proteinExistence type="predicted"/>
<dbReference type="AlphaFoldDB" id="A0A2S4A1J3"/>
<sequence>MSLSRDLLMKKSKLFDHSLAVCAQWKAFTMSMQKSTMFSSSQMPISLKVGVPSIGELYLQQNLNHSRLDPIYRHLQDIQGDLAQIRRFARSSNRALE</sequence>
<comment type="caution">
    <text evidence="1">The sequence shown here is derived from an EMBL/GenBank/DDBJ whole genome shotgun (WGS) entry which is preliminary data.</text>
</comment>
<dbReference type="Proteomes" id="UP000237061">
    <property type="component" value="Unassembled WGS sequence"/>
</dbReference>
<organism evidence="1 2">
    <name type="scientific">Arthrobacter glacialis</name>
    <dbReference type="NCBI Taxonomy" id="1664"/>
    <lineage>
        <taxon>Bacteria</taxon>
        <taxon>Bacillati</taxon>
        <taxon>Actinomycetota</taxon>
        <taxon>Actinomycetes</taxon>
        <taxon>Micrococcales</taxon>
        <taxon>Micrococcaceae</taxon>
        <taxon>Arthrobacter</taxon>
    </lineage>
</organism>
<protein>
    <submittedName>
        <fullName evidence="1">Uncharacterized protein</fullName>
    </submittedName>
</protein>
<evidence type="ECO:0000313" key="1">
    <source>
        <dbReference type="EMBL" id="POH75366.1"/>
    </source>
</evidence>